<dbReference type="SUPFAM" id="SSF55729">
    <property type="entry name" value="Acyl-CoA N-acyltransferases (Nat)"/>
    <property type="match status" value="1"/>
</dbReference>
<dbReference type="InterPro" id="IPR000182">
    <property type="entry name" value="GNAT_dom"/>
</dbReference>
<gene>
    <name evidence="2" type="ORF">LARV_00288</name>
</gene>
<dbReference type="PANTHER" id="PTHR31143:SF2">
    <property type="entry name" value="FR47-LIKE DOMAIN-CONTAINING PROTEIN-RELATED"/>
    <property type="match status" value="1"/>
</dbReference>
<keyword evidence="2" id="KW-0808">Transferase</keyword>
<accession>A0A0S7BET0</accession>
<dbReference type="Pfam" id="PF12746">
    <property type="entry name" value="GNAT_acetyltran"/>
    <property type="match status" value="1"/>
</dbReference>
<dbReference type="OrthoDB" id="1120671at2"/>
<protein>
    <submittedName>
        <fullName evidence="2">GNAT acetyltransferase</fullName>
    </submittedName>
</protein>
<dbReference type="PANTHER" id="PTHR31143">
    <property type="match status" value="1"/>
</dbReference>
<evidence type="ECO:0000259" key="1">
    <source>
        <dbReference type="PROSITE" id="PS51186"/>
    </source>
</evidence>
<dbReference type="PROSITE" id="PS51186">
    <property type="entry name" value="GNAT"/>
    <property type="match status" value="1"/>
</dbReference>
<evidence type="ECO:0000313" key="2">
    <source>
        <dbReference type="EMBL" id="GAP12552.1"/>
    </source>
</evidence>
<dbReference type="InterPro" id="IPR027365">
    <property type="entry name" value="GNAT_acetyltra_YdfB-like"/>
</dbReference>
<dbReference type="RefSeq" id="WP_152031652.1">
    <property type="nucleotide sequence ID" value="NZ_DF967972.1"/>
</dbReference>
<evidence type="ECO:0000313" key="3">
    <source>
        <dbReference type="Proteomes" id="UP000055060"/>
    </source>
</evidence>
<name>A0A0S7BET0_9CHLR</name>
<dbReference type="InterPro" id="IPR016181">
    <property type="entry name" value="Acyl_CoA_acyltransferase"/>
</dbReference>
<dbReference type="GO" id="GO:0016747">
    <property type="term" value="F:acyltransferase activity, transferring groups other than amino-acyl groups"/>
    <property type="evidence" value="ECO:0007669"/>
    <property type="project" value="InterPro"/>
</dbReference>
<dbReference type="STRING" id="360412.LARV_00288"/>
<dbReference type="Proteomes" id="UP000055060">
    <property type="component" value="Unassembled WGS sequence"/>
</dbReference>
<keyword evidence="3" id="KW-1185">Reference proteome</keyword>
<dbReference type="AlphaFoldDB" id="A0A0S7BET0"/>
<feature type="domain" description="N-acetyltransferase" evidence="1">
    <location>
        <begin position="127"/>
        <end position="262"/>
    </location>
</feature>
<proteinExistence type="predicted"/>
<dbReference type="EMBL" id="DF967972">
    <property type="protein sequence ID" value="GAP12552.1"/>
    <property type="molecule type" value="Genomic_DNA"/>
</dbReference>
<sequence length="264" mass="28991">MHEIPGEQFERVLPLLAGGDWRPVLPEAVCERINPGRVFVDRADAPSSAWIWLACGYFYLCGQPPADAAQSLADQMNADLVQAWAAVGERGLVLAPLSAGWQAVLEGFLAGKHYAPIYRREYRLNPGRFRPSAAPPGFRLRRMDADLLARLGGMTTWRSPADFLAHGLGFCLLDGEEIAAHCASVFASRTRVEIDVHTAEGCRRRGLAHAAASALVKACLEEGREPNWECFWNNEPSNALAGSLGFEKCADHAAFYWEPENKQG</sequence>
<reference evidence="2" key="1">
    <citation type="submission" date="2015-07" db="EMBL/GenBank/DDBJ databases">
        <title>Draft Genome Sequences of Anaerolinea thermolimosa IMO-1, Bellilinea caldifistulae GOMI-1, Leptolinea tardivitalis YMTK-2, Levilinea saccharolytica KIBI-1,Longilinea arvoryzae KOME-1, Previously Described as Members of the Anaerolineaceae (Chloroflexi).</title>
        <authorList>
            <person name="Sekiguchi Y."/>
            <person name="Ohashi A."/>
            <person name="Matsuura N."/>
            <person name="Tourlousse M.D."/>
        </authorList>
    </citation>
    <scope>NUCLEOTIDE SEQUENCE [LARGE SCALE GENOMIC DNA]</scope>
    <source>
        <strain evidence="2">KOME-1</strain>
    </source>
</reference>
<dbReference type="Gene3D" id="3.40.630.30">
    <property type="match status" value="1"/>
</dbReference>
<organism evidence="2">
    <name type="scientific">Longilinea arvoryzae</name>
    <dbReference type="NCBI Taxonomy" id="360412"/>
    <lineage>
        <taxon>Bacteria</taxon>
        <taxon>Bacillati</taxon>
        <taxon>Chloroflexota</taxon>
        <taxon>Anaerolineae</taxon>
        <taxon>Anaerolineales</taxon>
        <taxon>Anaerolineaceae</taxon>
        <taxon>Longilinea</taxon>
    </lineage>
</organism>